<sequence length="416" mass="47173">MWLIPGKPPRSFFCLVALFIGCFIPVLAQEKIKGAEQSRKVSSIVKDKQNTSVNAKILALFELAQTSPQALEAQLEKLNDNLALYNSAESYLLLLVKAKLLLASGKIDSAFSVLESAKKLTTDLPEHVLNQPKFLQYHLLMADSYAVKKQFDLAFAEKKEYLKRYEAYSDKKNADTVSMLNKKYETDRKLKENELINNQNILKQFQIRDAENQKNAQQKNFILLIVTTLVFFVLSLRQFKVRRVLQKMAQTDSLTKLLNRKALFAQGQLQTSKAVEEQSEFSAIVLDIDFFKRINDDYSHDIADKVLQQVAKLGNETMRSRDIFARIGGEEFAAILPEANLDEAKAIAERLREKIFEYNFSHLGIECPVSASFGVASLHQVIPQFELLLHAADKAMSVAKKKGCNQVVSFSPHQQM</sequence>
<organism evidence="6 7">
    <name type="scientific">Thalassomonas actiniarum</name>
    <dbReference type="NCBI Taxonomy" id="485447"/>
    <lineage>
        <taxon>Bacteria</taxon>
        <taxon>Pseudomonadati</taxon>
        <taxon>Pseudomonadota</taxon>
        <taxon>Gammaproteobacteria</taxon>
        <taxon>Alteromonadales</taxon>
        <taxon>Colwelliaceae</taxon>
        <taxon>Thalassomonas</taxon>
    </lineage>
</organism>
<evidence type="ECO:0000256" key="1">
    <source>
        <dbReference type="ARBA" id="ARBA00001946"/>
    </source>
</evidence>
<dbReference type="Proteomes" id="UP000032568">
    <property type="component" value="Chromosome"/>
</dbReference>
<gene>
    <name evidence="6" type="ORF">SG35_006270</name>
</gene>
<dbReference type="SUPFAM" id="SSF55073">
    <property type="entry name" value="Nucleotide cyclase"/>
    <property type="match status" value="1"/>
</dbReference>
<evidence type="ECO:0000259" key="5">
    <source>
        <dbReference type="PROSITE" id="PS50887"/>
    </source>
</evidence>
<dbReference type="Pfam" id="PF00990">
    <property type="entry name" value="GGDEF"/>
    <property type="match status" value="1"/>
</dbReference>
<dbReference type="InterPro" id="IPR043128">
    <property type="entry name" value="Rev_trsase/Diguanyl_cyclase"/>
</dbReference>
<dbReference type="RefSeq" id="WP_053043359.1">
    <property type="nucleotide sequence ID" value="NZ_CP059735.1"/>
</dbReference>
<dbReference type="InterPro" id="IPR050469">
    <property type="entry name" value="Diguanylate_Cyclase"/>
</dbReference>
<keyword evidence="4" id="KW-0472">Membrane</keyword>
<dbReference type="PANTHER" id="PTHR45138">
    <property type="entry name" value="REGULATORY COMPONENTS OF SENSORY TRANSDUCTION SYSTEM"/>
    <property type="match status" value="1"/>
</dbReference>
<dbReference type="PANTHER" id="PTHR45138:SF9">
    <property type="entry name" value="DIGUANYLATE CYCLASE DGCM-RELATED"/>
    <property type="match status" value="1"/>
</dbReference>
<evidence type="ECO:0000256" key="3">
    <source>
        <dbReference type="ARBA" id="ARBA00034247"/>
    </source>
</evidence>
<protein>
    <recommendedName>
        <fullName evidence="2">diguanylate cyclase</fullName>
        <ecNumber evidence="2">2.7.7.65</ecNumber>
    </recommendedName>
</protein>
<dbReference type="FunFam" id="3.30.70.270:FF:000001">
    <property type="entry name" value="Diguanylate cyclase domain protein"/>
    <property type="match status" value="1"/>
</dbReference>
<dbReference type="KEGG" id="tact:SG35_006270"/>
<reference evidence="6 7" key="2">
    <citation type="journal article" date="2022" name="Mar. Drugs">
        <title>Bioassay-Guided Fractionation Leads to the Detection of Cholic Acid Generated by the Rare Thalassomonas sp.</title>
        <authorList>
            <person name="Pheiffer F."/>
            <person name="Schneider Y.K."/>
            <person name="Hansen E.H."/>
            <person name="Andersen J.H."/>
            <person name="Isaksson J."/>
            <person name="Busche T."/>
            <person name="R C."/>
            <person name="Kalinowski J."/>
            <person name="Zyl L.V."/>
            <person name="Trindade M."/>
        </authorList>
    </citation>
    <scope>NUCLEOTIDE SEQUENCE [LARGE SCALE GENOMIC DNA]</scope>
    <source>
        <strain evidence="6 7">A5K-106</strain>
    </source>
</reference>
<dbReference type="SMART" id="SM00267">
    <property type="entry name" value="GGDEF"/>
    <property type="match status" value="1"/>
</dbReference>
<proteinExistence type="predicted"/>
<dbReference type="PROSITE" id="PS50887">
    <property type="entry name" value="GGDEF"/>
    <property type="match status" value="1"/>
</dbReference>
<keyword evidence="4" id="KW-0812">Transmembrane</keyword>
<dbReference type="EC" id="2.7.7.65" evidence="2"/>
<feature type="transmembrane region" description="Helical" evidence="4">
    <location>
        <begin position="221"/>
        <end position="239"/>
    </location>
</feature>
<dbReference type="InterPro" id="IPR000160">
    <property type="entry name" value="GGDEF_dom"/>
</dbReference>
<comment type="catalytic activity">
    <reaction evidence="3">
        <text>2 GTP = 3',3'-c-di-GMP + 2 diphosphate</text>
        <dbReference type="Rhea" id="RHEA:24898"/>
        <dbReference type="ChEBI" id="CHEBI:33019"/>
        <dbReference type="ChEBI" id="CHEBI:37565"/>
        <dbReference type="ChEBI" id="CHEBI:58805"/>
        <dbReference type="EC" id="2.7.7.65"/>
    </reaction>
</comment>
<evidence type="ECO:0000313" key="7">
    <source>
        <dbReference type="Proteomes" id="UP000032568"/>
    </source>
</evidence>
<feature type="domain" description="GGDEF" evidence="5">
    <location>
        <begin position="279"/>
        <end position="412"/>
    </location>
</feature>
<name>A0AAF0C4R3_9GAMM</name>
<comment type="cofactor">
    <cofactor evidence="1">
        <name>Mg(2+)</name>
        <dbReference type="ChEBI" id="CHEBI:18420"/>
    </cofactor>
</comment>
<accession>A0AAF0C4R3</accession>
<dbReference type="GO" id="GO:0052621">
    <property type="term" value="F:diguanylate cyclase activity"/>
    <property type="evidence" value="ECO:0007669"/>
    <property type="project" value="UniProtKB-EC"/>
</dbReference>
<dbReference type="AlphaFoldDB" id="A0AAF0C4R3"/>
<evidence type="ECO:0000256" key="4">
    <source>
        <dbReference type="SAM" id="Phobius"/>
    </source>
</evidence>
<reference evidence="6 7" key="1">
    <citation type="journal article" date="2015" name="Genome Announc.">
        <title>Draft Genome Sequences of Marine Isolates of Thalassomonas viridans and Thalassomonas actiniarum.</title>
        <authorList>
            <person name="Olonade I."/>
            <person name="van Zyl L.J."/>
            <person name="Trindade M."/>
        </authorList>
    </citation>
    <scope>NUCLEOTIDE SEQUENCE [LARGE SCALE GENOMIC DNA]</scope>
    <source>
        <strain evidence="6 7">A5K-106</strain>
    </source>
</reference>
<evidence type="ECO:0000313" key="6">
    <source>
        <dbReference type="EMBL" id="WDE00254.1"/>
    </source>
</evidence>
<keyword evidence="4" id="KW-1133">Transmembrane helix</keyword>
<evidence type="ECO:0000256" key="2">
    <source>
        <dbReference type="ARBA" id="ARBA00012528"/>
    </source>
</evidence>
<dbReference type="InterPro" id="IPR029787">
    <property type="entry name" value="Nucleotide_cyclase"/>
</dbReference>
<dbReference type="PROSITE" id="PS51257">
    <property type="entry name" value="PROKAR_LIPOPROTEIN"/>
    <property type="match status" value="1"/>
</dbReference>
<dbReference type="EMBL" id="CP059735">
    <property type="protein sequence ID" value="WDE00254.1"/>
    <property type="molecule type" value="Genomic_DNA"/>
</dbReference>
<dbReference type="NCBIfam" id="TIGR00254">
    <property type="entry name" value="GGDEF"/>
    <property type="match status" value="1"/>
</dbReference>
<dbReference type="CDD" id="cd01949">
    <property type="entry name" value="GGDEF"/>
    <property type="match status" value="1"/>
</dbReference>
<dbReference type="Gene3D" id="3.30.70.270">
    <property type="match status" value="1"/>
</dbReference>
<keyword evidence="7" id="KW-1185">Reference proteome</keyword>